<dbReference type="Proteomes" id="UP000663836">
    <property type="component" value="Unassembled WGS sequence"/>
</dbReference>
<comment type="caution">
    <text evidence="1">The sequence shown here is derived from an EMBL/GenBank/DDBJ whole genome shotgun (WGS) entry which is preliminary data.</text>
</comment>
<evidence type="ECO:0000313" key="2">
    <source>
        <dbReference type="EMBL" id="CAF4348217.1"/>
    </source>
</evidence>
<gene>
    <name evidence="2" type="ORF">JBS370_LOCUS41844</name>
    <name evidence="1" type="ORF">OTI717_LOCUS42503</name>
</gene>
<feature type="non-terminal residue" evidence="1">
    <location>
        <position position="1"/>
    </location>
</feature>
<dbReference type="Proteomes" id="UP000663823">
    <property type="component" value="Unassembled WGS sequence"/>
</dbReference>
<evidence type="ECO:0000313" key="1">
    <source>
        <dbReference type="EMBL" id="CAF4316381.1"/>
    </source>
</evidence>
<name>A0A820IYX2_9BILA</name>
<proteinExistence type="predicted"/>
<sequence length="9" mass="969">LLNNRSPVG</sequence>
<protein>
    <submittedName>
        <fullName evidence="1">Uncharacterized protein</fullName>
    </submittedName>
</protein>
<dbReference type="EMBL" id="CAJOBD010049929">
    <property type="protein sequence ID" value="CAF4348217.1"/>
    <property type="molecule type" value="Genomic_DNA"/>
</dbReference>
<dbReference type="EMBL" id="CAJOAX010052060">
    <property type="protein sequence ID" value="CAF4316381.1"/>
    <property type="molecule type" value="Genomic_DNA"/>
</dbReference>
<accession>A0A820IYX2</accession>
<organism evidence="1 3">
    <name type="scientific">Rotaria sordida</name>
    <dbReference type="NCBI Taxonomy" id="392033"/>
    <lineage>
        <taxon>Eukaryota</taxon>
        <taxon>Metazoa</taxon>
        <taxon>Spiralia</taxon>
        <taxon>Gnathifera</taxon>
        <taxon>Rotifera</taxon>
        <taxon>Eurotatoria</taxon>
        <taxon>Bdelloidea</taxon>
        <taxon>Philodinida</taxon>
        <taxon>Philodinidae</taxon>
        <taxon>Rotaria</taxon>
    </lineage>
</organism>
<evidence type="ECO:0000313" key="3">
    <source>
        <dbReference type="Proteomes" id="UP000663823"/>
    </source>
</evidence>
<reference evidence="1" key="1">
    <citation type="submission" date="2021-02" db="EMBL/GenBank/DDBJ databases">
        <authorList>
            <person name="Nowell W R."/>
        </authorList>
    </citation>
    <scope>NUCLEOTIDE SEQUENCE</scope>
</reference>